<dbReference type="PANTHER" id="PTHR33164:SF57">
    <property type="entry name" value="MARR-FAMILY TRANSCRIPTIONAL REGULATOR"/>
    <property type="match status" value="1"/>
</dbReference>
<dbReference type="InterPro" id="IPR036388">
    <property type="entry name" value="WH-like_DNA-bd_sf"/>
</dbReference>
<dbReference type="InterPro" id="IPR000835">
    <property type="entry name" value="HTH_MarR-typ"/>
</dbReference>
<dbReference type="RefSeq" id="WP_345520698.1">
    <property type="nucleotide sequence ID" value="NZ_BAABKM010000002.1"/>
</dbReference>
<dbReference type="EMBL" id="BAABKM010000002">
    <property type="protein sequence ID" value="GAA4700096.1"/>
    <property type="molecule type" value="Genomic_DNA"/>
</dbReference>
<dbReference type="Pfam" id="PF01047">
    <property type="entry name" value="MarR"/>
    <property type="match status" value="1"/>
</dbReference>
<evidence type="ECO:0000259" key="1">
    <source>
        <dbReference type="PROSITE" id="PS50995"/>
    </source>
</evidence>
<protein>
    <submittedName>
        <fullName evidence="2">MarR family transcriptional regulator</fullName>
    </submittedName>
</protein>
<keyword evidence="3" id="KW-1185">Reference proteome</keyword>
<organism evidence="2 3">
    <name type="scientific">Nocardioides conyzicola</name>
    <dbReference type="NCBI Taxonomy" id="1651781"/>
    <lineage>
        <taxon>Bacteria</taxon>
        <taxon>Bacillati</taxon>
        <taxon>Actinomycetota</taxon>
        <taxon>Actinomycetes</taxon>
        <taxon>Propionibacteriales</taxon>
        <taxon>Nocardioidaceae</taxon>
        <taxon>Nocardioides</taxon>
    </lineage>
</organism>
<accession>A0ABP8X3H0</accession>
<dbReference type="InterPro" id="IPR036390">
    <property type="entry name" value="WH_DNA-bd_sf"/>
</dbReference>
<dbReference type="SMART" id="SM00347">
    <property type="entry name" value="HTH_MARR"/>
    <property type="match status" value="1"/>
</dbReference>
<proteinExistence type="predicted"/>
<gene>
    <name evidence="2" type="ORF">GCM10023349_15810</name>
</gene>
<dbReference type="Proteomes" id="UP001499974">
    <property type="component" value="Unassembled WGS sequence"/>
</dbReference>
<reference evidence="3" key="1">
    <citation type="journal article" date="2019" name="Int. J. Syst. Evol. Microbiol.">
        <title>The Global Catalogue of Microorganisms (GCM) 10K type strain sequencing project: providing services to taxonomists for standard genome sequencing and annotation.</title>
        <authorList>
            <consortium name="The Broad Institute Genomics Platform"/>
            <consortium name="The Broad Institute Genome Sequencing Center for Infectious Disease"/>
            <person name="Wu L."/>
            <person name="Ma J."/>
        </authorList>
    </citation>
    <scope>NUCLEOTIDE SEQUENCE [LARGE SCALE GENOMIC DNA]</scope>
    <source>
        <strain evidence="3">JCM 18531</strain>
    </source>
</reference>
<comment type="caution">
    <text evidence="2">The sequence shown here is derived from an EMBL/GenBank/DDBJ whole genome shotgun (WGS) entry which is preliminary data.</text>
</comment>
<evidence type="ECO:0000313" key="3">
    <source>
        <dbReference type="Proteomes" id="UP001499974"/>
    </source>
</evidence>
<name>A0ABP8X3H0_9ACTN</name>
<dbReference type="SUPFAM" id="SSF46785">
    <property type="entry name" value="Winged helix' DNA-binding domain"/>
    <property type="match status" value="1"/>
</dbReference>
<dbReference type="InterPro" id="IPR039422">
    <property type="entry name" value="MarR/SlyA-like"/>
</dbReference>
<dbReference type="Gene3D" id="1.10.10.10">
    <property type="entry name" value="Winged helix-like DNA-binding domain superfamily/Winged helix DNA-binding domain"/>
    <property type="match status" value="1"/>
</dbReference>
<dbReference type="PANTHER" id="PTHR33164">
    <property type="entry name" value="TRANSCRIPTIONAL REGULATOR, MARR FAMILY"/>
    <property type="match status" value="1"/>
</dbReference>
<sequence length="154" mass="17088">MSSMTQRGTTARADLLGGLEQEVGVMIRRIRRVIGERARSVHPDLQSSSYLMLTWLNQHGAQRASAMVEAFGIDKGAISRQVQHLLDLGLVDRTPDPDDGRATLISISGAAAARINEVRDDRRRWLDDRLGDWPDSDLSEFVRMLASYNAALDA</sequence>
<feature type="domain" description="HTH marR-type" evidence="1">
    <location>
        <begin position="20"/>
        <end position="150"/>
    </location>
</feature>
<evidence type="ECO:0000313" key="2">
    <source>
        <dbReference type="EMBL" id="GAA4700096.1"/>
    </source>
</evidence>
<dbReference type="PROSITE" id="PS50995">
    <property type="entry name" value="HTH_MARR_2"/>
    <property type="match status" value="1"/>
</dbReference>